<dbReference type="SMART" id="SM00382">
    <property type="entry name" value="AAA"/>
    <property type="match status" value="2"/>
</dbReference>
<keyword evidence="3" id="KW-0347">Helicase</keyword>
<dbReference type="SUPFAM" id="SSF158702">
    <property type="entry name" value="Sec63 N-terminal domain-like"/>
    <property type="match status" value="2"/>
</dbReference>
<evidence type="ECO:0000313" key="8">
    <source>
        <dbReference type="RefSeq" id="XP_017776358.1"/>
    </source>
</evidence>
<protein>
    <submittedName>
        <fullName evidence="8">Activating signal cointegrator 1 complex subunit 3-like</fullName>
    </submittedName>
</protein>
<dbReference type="InterPro" id="IPR014001">
    <property type="entry name" value="Helicase_ATP-bd"/>
</dbReference>
<dbReference type="PANTHER" id="PTHR47961">
    <property type="entry name" value="DNA POLYMERASE THETA, PUTATIVE (AFU_ORTHOLOGUE AFUA_1G05260)-RELATED"/>
    <property type="match status" value="1"/>
</dbReference>
<dbReference type="SUPFAM" id="SSF52540">
    <property type="entry name" value="P-loop containing nucleoside triphosphate hydrolases"/>
    <property type="match status" value="3"/>
</dbReference>
<dbReference type="InterPro" id="IPR001650">
    <property type="entry name" value="Helicase_C-like"/>
</dbReference>
<dbReference type="PIRSF" id="PIRSF039073">
    <property type="entry name" value="BRR2"/>
    <property type="match status" value="1"/>
</dbReference>
<keyword evidence="1" id="KW-0547">Nucleotide-binding</keyword>
<evidence type="ECO:0000256" key="4">
    <source>
        <dbReference type="ARBA" id="ARBA00022840"/>
    </source>
</evidence>
<feature type="domain" description="Helicase ATP-binding" evidence="5">
    <location>
        <begin position="1287"/>
        <end position="1462"/>
    </location>
</feature>
<evidence type="ECO:0000259" key="6">
    <source>
        <dbReference type="PROSITE" id="PS51194"/>
    </source>
</evidence>
<dbReference type="PROSITE" id="PS51192">
    <property type="entry name" value="HELICASE_ATP_BIND_1"/>
    <property type="match status" value="2"/>
</dbReference>
<dbReference type="Gene3D" id="1.10.3380.10">
    <property type="entry name" value="Sec63 N-terminal domain-like domain"/>
    <property type="match status" value="2"/>
</dbReference>
<evidence type="ECO:0000256" key="3">
    <source>
        <dbReference type="ARBA" id="ARBA00022806"/>
    </source>
</evidence>
<dbReference type="InterPro" id="IPR050474">
    <property type="entry name" value="Hel308_SKI2-like"/>
</dbReference>
<dbReference type="PANTHER" id="PTHR47961:SF13">
    <property type="entry name" value="ACTIVATING SIGNAL COINTEGRATOR 1 COMPLEX SUBUNIT 3"/>
    <property type="match status" value="1"/>
</dbReference>
<dbReference type="InterPro" id="IPR057842">
    <property type="entry name" value="WH_MER3"/>
</dbReference>
<dbReference type="SUPFAM" id="SSF81296">
    <property type="entry name" value="E set domains"/>
    <property type="match status" value="1"/>
</dbReference>
<dbReference type="SMART" id="SM00973">
    <property type="entry name" value="Sec63"/>
    <property type="match status" value="2"/>
</dbReference>
<dbReference type="Gene3D" id="2.60.40.150">
    <property type="entry name" value="C2 domain"/>
    <property type="match status" value="2"/>
</dbReference>
<dbReference type="InterPro" id="IPR004179">
    <property type="entry name" value="Sec63-dom"/>
</dbReference>
<dbReference type="InterPro" id="IPR036388">
    <property type="entry name" value="WH-like_DNA-bd_sf"/>
</dbReference>
<evidence type="ECO:0000259" key="5">
    <source>
        <dbReference type="PROSITE" id="PS51192"/>
    </source>
</evidence>
<dbReference type="Gene3D" id="1.10.10.10">
    <property type="entry name" value="Winged helix-like DNA-binding domain superfamily/Winged helix DNA-binding domain"/>
    <property type="match status" value="2"/>
</dbReference>
<dbReference type="InterPro" id="IPR036390">
    <property type="entry name" value="WH_DNA-bd_sf"/>
</dbReference>
<dbReference type="CDD" id="cd18795">
    <property type="entry name" value="SF2_C_Ski2"/>
    <property type="match status" value="2"/>
</dbReference>
<dbReference type="Pfam" id="PF00271">
    <property type="entry name" value="Helicase_C"/>
    <property type="match status" value="2"/>
</dbReference>
<feature type="domain" description="Helicase C-terminal" evidence="6">
    <location>
        <begin position="659"/>
        <end position="870"/>
    </location>
</feature>
<dbReference type="Pfam" id="PF02889">
    <property type="entry name" value="Sec63"/>
    <property type="match status" value="2"/>
</dbReference>
<dbReference type="Proteomes" id="UP000695000">
    <property type="component" value="Unplaced"/>
</dbReference>
<keyword evidence="7" id="KW-1185">Reference proteome</keyword>
<dbReference type="PROSITE" id="PS51194">
    <property type="entry name" value="HELICASE_CTER"/>
    <property type="match status" value="2"/>
</dbReference>
<gene>
    <name evidence="8" type="primary">LOC108562505</name>
</gene>
<accession>A0ABM1MP58</accession>
<dbReference type="GeneID" id="108562505"/>
<dbReference type="InterPro" id="IPR014756">
    <property type="entry name" value="Ig_E-set"/>
</dbReference>
<feature type="domain" description="Helicase ATP-binding" evidence="5">
    <location>
        <begin position="441"/>
        <end position="624"/>
    </location>
</feature>
<keyword evidence="4" id="KW-0067">ATP-binding</keyword>
<evidence type="ECO:0000256" key="2">
    <source>
        <dbReference type="ARBA" id="ARBA00022801"/>
    </source>
</evidence>
<feature type="domain" description="Helicase C-terminal" evidence="6">
    <location>
        <begin position="1495"/>
        <end position="1702"/>
    </location>
</feature>
<dbReference type="SMART" id="SM00487">
    <property type="entry name" value="DEXDc"/>
    <property type="match status" value="2"/>
</dbReference>
<dbReference type="InterPro" id="IPR035892">
    <property type="entry name" value="C2_domain_sf"/>
</dbReference>
<dbReference type="Gene3D" id="1.10.150.20">
    <property type="entry name" value="5' to 3' exonuclease, C-terminal subdomain"/>
    <property type="match status" value="1"/>
</dbReference>
<evidence type="ECO:0000313" key="7">
    <source>
        <dbReference type="Proteomes" id="UP000695000"/>
    </source>
</evidence>
<dbReference type="SMART" id="SM00490">
    <property type="entry name" value="HELICc"/>
    <property type="match status" value="2"/>
</dbReference>
<dbReference type="InterPro" id="IPR011545">
    <property type="entry name" value="DEAD/DEAH_box_helicase_dom"/>
</dbReference>
<proteinExistence type="predicted"/>
<dbReference type="Gene3D" id="3.40.50.300">
    <property type="entry name" value="P-loop containing nucleotide triphosphate hydrolases"/>
    <property type="match status" value="4"/>
</dbReference>
<reference evidence="8" key="1">
    <citation type="submission" date="2025-08" db="UniProtKB">
        <authorList>
            <consortium name="RefSeq"/>
        </authorList>
    </citation>
    <scope>IDENTIFICATION</scope>
    <source>
        <tissue evidence="8">Whole Larva</tissue>
    </source>
</reference>
<dbReference type="Pfam" id="PF00270">
    <property type="entry name" value="DEAD"/>
    <property type="match status" value="2"/>
</dbReference>
<name>A0ABM1MP58_NICVS</name>
<dbReference type="RefSeq" id="XP_017776358.1">
    <property type="nucleotide sequence ID" value="XM_017920869.1"/>
</dbReference>
<organism evidence="7 8">
    <name type="scientific">Nicrophorus vespilloides</name>
    <name type="common">Boreal carrion beetle</name>
    <dbReference type="NCBI Taxonomy" id="110193"/>
    <lineage>
        <taxon>Eukaryota</taxon>
        <taxon>Metazoa</taxon>
        <taxon>Ecdysozoa</taxon>
        <taxon>Arthropoda</taxon>
        <taxon>Hexapoda</taxon>
        <taxon>Insecta</taxon>
        <taxon>Pterygota</taxon>
        <taxon>Neoptera</taxon>
        <taxon>Endopterygota</taxon>
        <taxon>Coleoptera</taxon>
        <taxon>Polyphaga</taxon>
        <taxon>Staphyliniformia</taxon>
        <taxon>Silphidae</taxon>
        <taxon>Nicrophorinae</taxon>
        <taxon>Nicrophorus</taxon>
    </lineage>
</organism>
<keyword evidence="2" id="KW-0378">Hydrolase</keyword>
<dbReference type="SUPFAM" id="SSF46785">
    <property type="entry name" value="Winged helix' DNA-binding domain"/>
    <property type="match status" value="2"/>
</dbReference>
<dbReference type="InterPro" id="IPR027417">
    <property type="entry name" value="P-loop_NTPase"/>
</dbReference>
<sequence length="2094" mass="239135">MAQHAHRRKHFCQDLKNIFKDDLDEDDINFEQSKASYILSSIKTFLQQNENFYALELMARMEEILNVHMDNSRKDPVAIAILFLLTNKKEKFKNTHDEKIKMVFNTCPYGTIQQVVDYSSKLKSEFSDECKDYIFKNKLSLKRQIFNNVDYEPQSLSQIHFQQPKECYYYQMREKVEKKIETNTSFSMSYTPTADSVKAVSLADYFNKFKNNLPGFILEEFTDSIMQKLSSDKSSIELQNELFEMLGFDAFELISELLDHREAIIKSAEIPSSTTVSKKKVTEYKPRQEGPAMSSQIVVHSEVEKSFAKQLRKIEKKERKTGLVNGFAMGDYENNDDYNNEDELAFMRSMAAMKNKQYPNVYDEQKEVQVKAMVCGQSMNIPKDAVKKSNQMCDEITIHPKKSSNPVLMDERMKVEDMDKIGQMIFKDIETFNVIQTKVYPIAYHTNENMLISAPTGAGKTNIALLTIVQQIKNFLVNDVVRLEKFKIVYICPMKALAAEMASNFSKKLMPLGVTVKECTGDMQLTRKEISETQMLVTTPEKWDVITRKGTTDAELTSLLKLLIIDEVHLLNSDRGPVIEALVARTLRQVVNSQNMIRIVGLSATLPNYVDVAHFLRVNLEVGLFYFDSRFRSVPLTQTFIGIKSIKQMQQNLDLDEVCFDKVVEFLRGGHQVMVFVHARNQTTKTANYLKETAQKKGVLNLFEPSKSFKAKKATWGANNKSLANFLPFGLGVHHAGMLRKDRNEVEKCFLDGAIKVLCCTATLAWGVNLPAHGVIIKGTKLYDSKKGTFIDLDILDVMQIFGRAGRPQFDSSGHGIIITTHDKLHFYLSSLTNQIPIESKLLNALTDNLNAEVVLGSVSSIAEAVEWLTFTYLHRRMRMNPQVYGLQYSDLQNDPNLHESMLKYVEKAAILLDKARMIRYDPKTGDLTATNLGRTASYYYINFVTVEAFNDIMSTTMSVSDIINMMCFASEFQQIQVRQEEMEDLDQLAEFCELTVPGGVENVHGKVNILMQTYLSRGYLKTLSLASDMEYITQSAARIARALFDIAIHQNSALLAANCLLLAQMFEQRLWDNQTPMRQFKFLEVSVLNNIETANLRVEDLREMDERQIGQAIRNVRLASKVQYCAFAFPTVDVEARIQPITRGVIRIKLFITPTFKWSTTYHGKATEMFWVWIEDPDNDCIYHTETINVTKNQCAKNEPIELIFTVPLVEPIPSQYLVRISSDRWMNAVSTHPLPFNDLQLPQSFTPHTDLLELQPLEISALGNPQYESLYSFGHFNPVQTQIFHCLYHTDNNVLLGAPTGSGKTIAAEICIFRLFNMKPELKVVYIAPLKALVRERVEDWKKKFGGDLRKKVIEITGDVTPSAGTIASANIIITTPEKWDGMSRGWQNRNFIRDVGLMIIDEIHLLGEDRGPVLEVIVSRTNFISDRTGRKLRIIGLSTAMANARDLATWLGIGEMGLYNFRPSVRPVPLEVHIAGFPGKHYCPRMMSMNRPAYQAIRQHAPDSPSLVFCSSRKQTRLTAFDLITYLVTDSDPKQWLHCDDDNMELILSNILDPDLKQFLSFGIGIHHAGLQERDRKTVEELFVNQKIQVLIATGTLAWGVNFPAHLVVIKGTEYFDGAIKRYVDMPITDVLQMMGRAGRPQFDTSGVACVFVHDIKKNFYKKFLYEPFPVESNLRPVIADHINAEIAAETIPTKRNLMEYLTWTYFFRRLLENPSFYGLADVHPENINDFLSDLVDCVVHDLADSNCVQIIENEGTIHYESTFFGQVSSYYYLSHKTMLHFQENLKFDCSIIELLSVMCHATEYALFPVRHNEDKINMDLAKRLNLKLHGQPIDSPHVKVYILLHMYLGNLELPNQEYIVDCKSVMDQALRILQAMVDVTANAGWLSVTIKVIHIMQMLIQGMWITDPDILTIPHVSKATVTPLLKEIDNNPVLRQCNAHSISGMLYANIKHNHHLRTAIVNIFGSRTESDILKYLKQLPWVEVKAKADVEVKAGEEFDLSVEFWRNGNDLNVQSKSRYAKRKDEGWFLCVGYKDELCGIKRVSIRKRSNATISILAPNYPGNFMYTVYLLSDCYLGLDQQFDIPVQVKK</sequence>
<evidence type="ECO:0000256" key="1">
    <source>
        <dbReference type="ARBA" id="ARBA00022741"/>
    </source>
</evidence>
<dbReference type="InterPro" id="IPR003593">
    <property type="entry name" value="AAA+_ATPase"/>
</dbReference>
<dbReference type="Pfam" id="PF23445">
    <property type="entry name" value="WHD_SNRNP200"/>
    <property type="match status" value="2"/>
</dbReference>